<dbReference type="Pfam" id="PF07963">
    <property type="entry name" value="N_methyl"/>
    <property type="match status" value="1"/>
</dbReference>
<name>A0ABR9S8B2_9BURK</name>
<dbReference type="InterPro" id="IPR013362">
    <property type="entry name" value="Pilus_4_PilV"/>
</dbReference>
<dbReference type="RefSeq" id="WP_193678423.1">
    <property type="nucleotide sequence ID" value="NZ_JADDIV010000006.1"/>
</dbReference>
<sequence>MSSLRPHSIRPAAMRSSRGFSMVEVLVSIVILSIGVLGAVGMQAAGMRNSREVRSQALAGALARELAEKMRGNHLVAIQTTAAANPYLLDQTLVTSPPTTLTSPTPNCYQNACATGLQIAAWDAYEWRIRLRDTLPNPRVRVCMDADPFDAGGLPKWDCTNTGNVAVLKLAWNRSNTLGVTEFTSVGDATLPMLVLPLTAGSNE</sequence>
<keyword evidence="1" id="KW-1133">Transmembrane helix</keyword>
<dbReference type="InterPro" id="IPR012902">
    <property type="entry name" value="N_methyl_site"/>
</dbReference>
<gene>
    <name evidence="2" type="primary">pilV</name>
    <name evidence="2" type="ORF">IM787_19660</name>
</gene>
<dbReference type="SUPFAM" id="SSF54523">
    <property type="entry name" value="Pili subunits"/>
    <property type="match status" value="1"/>
</dbReference>
<protein>
    <submittedName>
        <fullName evidence="2">Type IV pilus modification protein PilV</fullName>
    </submittedName>
</protein>
<dbReference type="NCBIfam" id="TIGR02523">
    <property type="entry name" value="type_IV_pilV"/>
    <property type="match status" value="1"/>
</dbReference>
<accession>A0ABR9S8B2</accession>
<evidence type="ECO:0000313" key="3">
    <source>
        <dbReference type="Proteomes" id="UP000806285"/>
    </source>
</evidence>
<dbReference type="EMBL" id="JADDIV010000006">
    <property type="protein sequence ID" value="MBE7369790.1"/>
    <property type="molecule type" value="Genomic_DNA"/>
</dbReference>
<proteinExistence type="predicted"/>
<reference evidence="2 3" key="1">
    <citation type="submission" date="2020-10" db="EMBL/GenBank/DDBJ databases">
        <title>Ramlibacter sp. HM2 16S ribosomal RNA gene Genome sequencing and assembly.</title>
        <authorList>
            <person name="Kang M."/>
        </authorList>
    </citation>
    <scope>NUCLEOTIDE SEQUENCE [LARGE SCALE GENOMIC DNA]</scope>
    <source>
        <strain evidence="2 3">HM2</strain>
    </source>
</reference>
<organism evidence="2 3">
    <name type="scientific">Ramlibacter pallidus</name>
    <dbReference type="NCBI Taxonomy" id="2780087"/>
    <lineage>
        <taxon>Bacteria</taxon>
        <taxon>Pseudomonadati</taxon>
        <taxon>Pseudomonadota</taxon>
        <taxon>Betaproteobacteria</taxon>
        <taxon>Burkholderiales</taxon>
        <taxon>Comamonadaceae</taxon>
        <taxon>Ramlibacter</taxon>
    </lineage>
</organism>
<feature type="transmembrane region" description="Helical" evidence="1">
    <location>
        <begin position="20"/>
        <end position="41"/>
    </location>
</feature>
<keyword evidence="1" id="KW-0472">Membrane</keyword>
<dbReference type="NCBIfam" id="TIGR02532">
    <property type="entry name" value="IV_pilin_GFxxxE"/>
    <property type="match status" value="1"/>
</dbReference>
<keyword evidence="1" id="KW-0812">Transmembrane</keyword>
<comment type="caution">
    <text evidence="2">The sequence shown here is derived from an EMBL/GenBank/DDBJ whole genome shotgun (WGS) entry which is preliminary data.</text>
</comment>
<dbReference type="Proteomes" id="UP000806285">
    <property type="component" value="Unassembled WGS sequence"/>
</dbReference>
<keyword evidence="3" id="KW-1185">Reference proteome</keyword>
<evidence type="ECO:0000313" key="2">
    <source>
        <dbReference type="EMBL" id="MBE7369790.1"/>
    </source>
</evidence>
<dbReference type="InterPro" id="IPR045584">
    <property type="entry name" value="Pilin-like"/>
</dbReference>
<evidence type="ECO:0000256" key="1">
    <source>
        <dbReference type="SAM" id="Phobius"/>
    </source>
</evidence>